<dbReference type="KEGG" id="woc:BA177_15445"/>
<evidence type="ECO:0000313" key="3">
    <source>
        <dbReference type="EMBL" id="ANO53302.1"/>
    </source>
</evidence>
<reference evidence="3 4" key="1">
    <citation type="submission" date="2016-06" db="EMBL/GenBank/DDBJ databases">
        <title>Complete genome sequence of a deep-branching marine Gamma Proteobacterium Woeseia oceani type strain XK5.</title>
        <authorList>
            <person name="Mu D."/>
            <person name="Du Z."/>
        </authorList>
    </citation>
    <scope>NUCLEOTIDE SEQUENCE [LARGE SCALE GENOMIC DNA]</scope>
    <source>
        <strain evidence="3 4">XK5</strain>
    </source>
</reference>
<feature type="region of interest" description="Disordered" evidence="1">
    <location>
        <begin position="309"/>
        <end position="331"/>
    </location>
</feature>
<evidence type="ECO:0000313" key="4">
    <source>
        <dbReference type="Proteomes" id="UP000092695"/>
    </source>
</evidence>
<keyword evidence="4" id="KW-1185">Reference proteome</keyword>
<accession>A0A193LLD7</accession>
<dbReference type="AlphaFoldDB" id="A0A193LLD7"/>
<dbReference type="Pfam" id="PF03372">
    <property type="entry name" value="Exo_endo_phos"/>
    <property type="match status" value="1"/>
</dbReference>
<evidence type="ECO:0000256" key="1">
    <source>
        <dbReference type="SAM" id="MobiDB-lite"/>
    </source>
</evidence>
<gene>
    <name evidence="3" type="ORF">BA177_15445</name>
</gene>
<dbReference type="Proteomes" id="UP000092695">
    <property type="component" value="Chromosome"/>
</dbReference>
<dbReference type="InterPro" id="IPR005135">
    <property type="entry name" value="Endo/exonuclease/phosphatase"/>
</dbReference>
<sequence>MVAGACQSPAQRAPAASTAAVTIMTFNVENLFDNTDDPGKDDATYLPLAAKQNDAHRQGCATIEVDRWREQCLYWDWSDELVERKLAVVAAAILQVNNGRGPDILALQEIENVRILERLRTEYLTDAGYLPAILIEGTDLRGIDVAFLSRLPLNSEPQLHPITFDAEFASRVADTRGILQADFELPDGSVLTGFAVHFPAPFHPTDMRISAYKTLNALRAGLPGSRPAFAAGDFNTTSTEDAREKLLDRYARPYWQVAHDLGCGDDCRGSAYYARDDTWSFLDMLLWSPANRGANATWDIRANSVRLANQTSGQRQNNGTPARFDPAGGPGVSDHWPLQVTIESR</sequence>
<name>A0A193LLD7_9GAMM</name>
<dbReference type="EMBL" id="CP016268">
    <property type="protein sequence ID" value="ANO53302.1"/>
    <property type="molecule type" value="Genomic_DNA"/>
</dbReference>
<dbReference type="InterPro" id="IPR036691">
    <property type="entry name" value="Endo/exonu/phosph_ase_sf"/>
</dbReference>
<evidence type="ECO:0000259" key="2">
    <source>
        <dbReference type="Pfam" id="PF03372"/>
    </source>
</evidence>
<organism evidence="3 4">
    <name type="scientific">Woeseia oceani</name>
    <dbReference type="NCBI Taxonomy" id="1548547"/>
    <lineage>
        <taxon>Bacteria</taxon>
        <taxon>Pseudomonadati</taxon>
        <taxon>Pseudomonadota</taxon>
        <taxon>Gammaproteobacteria</taxon>
        <taxon>Woeseiales</taxon>
        <taxon>Woeseiaceae</taxon>
        <taxon>Woeseia</taxon>
    </lineage>
</organism>
<feature type="compositionally biased region" description="Polar residues" evidence="1">
    <location>
        <begin position="309"/>
        <end position="320"/>
    </location>
</feature>
<dbReference type="SUPFAM" id="SSF56219">
    <property type="entry name" value="DNase I-like"/>
    <property type="match status" value="1"/>
</dbReference>
<dbReference type="Gene3D" id="3.60.10.10">
    <property type="entry name" value="Endonuclease/exonuclease/phosphatase"/>
    <property type="match status" value="1"/>
</dbReference>
<proteinExistence type="predicted"/>
<protein>
    <recommendedName>
        <fullName evidence="2">Endonuclease/exonuclease/phosphatase domain-containing protein</fullName>
    </recommendedName>
</protein>
<feature type="domain" description="Endonuclease/exonuclease/phosphatase" evidence="2">
    <location>
        <begin position="87"/>
        <end position="335"/>
    </location>
</feature>
<dbReference type="GO" id="GO:0003824">
    <property type="term" value="F:catalytic activity"/>
    <property type="evidence" value="ECO:0007669"/>
    <property type="project" value="InterPro"/>
</dbReference>
<dbReference type="STRING" id="1548547.BA177_15445"/>